<dbReference type="Pfam" id="PF00891">
    <property type="entry name" value="Methyltransf_2"/>
    <property type="match status" value="1"/>
</dbReference>
<evidence type="ECO:0000256" key="3">
    <source>
        <dbReference type="ARBA" id="ARBA00022691"/>
    </source>
</evidence>
<dbReference type="GO" id="GO:0008171">
    <property type="term" value="F:O-methyltransferase activity"/>
    <property type="evidence" value="ECO:0007669"/>
    <property type="project" value="InterPro"/>
</dbReference>
<evidence type="ECO:0000256" key="2">
    <source>
        <dbReference type="ARBA" id="ARBA00022679"/>
    </source>
</evidence>
<evidence type="ECO:0000259" key="4">
    <source>
        <dbReference type="Pfam" id="PF00891"/>
    </source>
</evidence>
<dbReference type="GO" id="GO:0032259">
    <property type="term" value="P:methylation"/>
    <property type="evidence" value="ECO:0007669"/>
    <property type="project" value="UniProtKB-KW"/>
</dbReference>
<dbReference type="Proteomes" id="UP000054481">
    <property type="component" value="Unassembled WGS sequence"/>
</dbReference>
<feature type="domain" description="O-methyltransferase C-terminal" evidence="4">
    <location>
        <begin position="229"/>
        <end position="390"/>
    </location>
</feature>
<evidence type="ECO:0000313" key="5">
    <source>
        <dbReference type="EMBL" id="KJZ75927.1"/>
    </source>
</evidence>
<dbReference type="PROSITE" id="PS51683">
    <property type="entry name" value="SAM_OMT_II"/>
    <property type="match status" value="1"/>
</dbReference>
<evidence type="ECO:0000256" key="1">
    <source>
        <dbReference type="ARBA" id="ARBA00022603"/>
    </source>
</evidence>
<gene>
    <name evidence="5" type="ORF">HIM_04751</name>
</gene>
<evidence type="ECO:0000313" key="6">
    <source>
        <dbReference type="Proteomes" id="UP000054481"/>
    </source>
</evidence>
<dbReference type="Gene3D" id="1.10.10.10">
    <property type="entry name" value="Winged helix-like DNA-binding domain superfamily/Winged helix DNA-binding domain"/>
    <property type="match status" value="1"/>
</dbReference>
<keyword evidence="1" id="KW-0489">Methyltransferase</keyword>
<dbReference type="InterPro" id="IPR036390">
    <property type="entry name" value="WH_DNA-bd_sf"/>
</dbReference>
<dbReference type="OrthoDB" id="2410195at2759"/>
<sequence length="416" mass="47081">MIVSETQRLDEYLRDNAFPEPSLNIDAPDDFPRLPLHLQNSRLDLLKAIRELEVIVRGPKETLRWSAWNCIDTLSLQIVNSYGIAKLVPMDSPISLAELKAKTSLDSVILGRVLRHAMTNRIFHEPSPGVIAHTLASRILAQDDNLQDWIGFKTEDVFPAAAMVLQSLREYPEATSPTTTGFNFAFDTVNKETMFETFLKDPARAKRMGGAMASLTGGEGYEITYFADNYDLSAIDNIQGTLVDVGGSHGFVCIELAKKWKKMKFVVQDLSSTIESAPQPICEDEAMAARIRLQSHDFFQEQPIKDADVYFFRWIIHNYSTPYAVAILRNLVPALKPGARIVINDNCLRSQSEENFWDEKVIRSMDITMLALLNAQEREEHEFRALFLEADSRFAFQGVTRIPNCKMSIIEAIWTP</sequence>
<dbReference type="InterPro" id="IPR036388">
    <property type="entry name" value="WH-like_DNA-bd_sf"/>
</dbReference>
<accession>A0A0F8A163</accession>
<dbReference type="EMBL" id="KQ030514">
    <property type="protein sequence ID" value="KJZ75927.1"/>
    <property type="molecule type" value="Genomic_DNA"/>
</dbReference>
<keyword evidence="2" id="KW-0808">Transferase</keyword>
<dbReference type="InterPro" id="IPR001077">
    <property type="entry name" value="COMT_C"/>
</dbReference>
<dbReference type="InterPro" id="IPR016461">
    <property type="entry name" value="COMT-like"/>
</dbReference>
<dbReference type="SUPFAM" id="SSF53335">
    <property type="entry name" value="S-adenosyl-L-methionine-dependent methyltransferases"/>
    <property type="match status" value="1"/>
</dbReference>
<protein>
    <recommendedName>
        <fullName evidence="4">O-methyltransferase C-terminal domain-containing protein</fullName>
    </recommendedName>
</protein>
<dbReference type="PANTHER" id="PTHR43712:SF16">
    <property type="entry name" value="O-METHYLTRANSFERASE ELCB"/>
    <property type="match status" value="1"/>
</dbReference>
<keyword evidence="6" id="KW-1185">Reference proteome</keyword>
<dbReference type="AlphaFoldDB" id="A0A0F8A163"/>
<name>A0A0F8A163_9HYPO</name>
<keyword evidence="3" id="KW-0949">S-adenosyl-L-methionine</keyword>
<dbReference type="Gene3D" id="3.40.50.150">
    <property type="entry name" value="Vaccinia Virus protein VP39"/>
    <property type="match status" value="1"/>
</dbReference>
<organism evidence="5 6">
    <name type="scientific">Hirsutella minnesotensis 3608</name>
    <dbReference type="NCBI Taxonomy" id="1043627"/>
    <lineage>
        <taxon>Eukaryota</taxon>
        <taxon>Fungi</taxon>
        <taxon>Dikarya</taxon>
        <taxon>Ascomycota</taxon>
        <taxon>Pezizomycotina</taxon>
        <taxon>Sordariomycetes</taxon>
        <taxon>Hypocreomycetidae</taxon>
        <taxon>Hypocreales</taxon>
        <taxon>Ophiocordycipitaceae</taxon>
        <taxon>Hirsutella</taxon>
    </lineage>
</organism>
<reference evidence="5 6" key="1">
    <citation type="journal article" date="2014" name="Genome Biol. Evol.">
        <title>Comparative genomics and transcriptomics analyses reveal divergent lifestyle features of nematode endoparasitic fungus Hirsutella minnesotensis.</title>
        <authorList>
            <person name="Lai Y."/>
            <person name="Liu K."/>
            <person name="Zhang X."/>
            <person name="Zhang X."/>
            <person name="Li K."/>
            <person name="Wang N."/>
            <person name="Shu C."/>
            <person name="Wu Y."/>
            <person name="Wang C."/>
            <person name="Bushley K.E."/>
            <person name="Xiang M."/>
            <person name="Liu X."/>
        </authorList>
    </citation>
    <scope>NUCLEOTIDE SEQUENCE [LARGE SCALE GENOMIC DNA]</scope>
    <source>
        <strain evidence="5 6">3608</strain>
    </source>
</reference>
<dbReference type="PANTHER" id="PTHR43712">
    <property type="entry name" value="PUTATIVE (AFU_ORTHOLOGUE AFUA_4G14580)-RELATED"/>
    <property type="match status" value="1"/>
</dbReference>
<proteinExistence type="predicted"/>
<dbReference type="InterPro" id="IPR029063">
    <property type="entry name" value="SAM-dependent_MTases_sf"/>
</dbReference>
<dbReference type="SUPFAM" id="SSF46785">
    <property type="entry name" value="Winged helix' DNA-binding domain"/>
    <property type="match status" value="1"/>
</dbReference>